<dbReference type="AlphaFoldDB" id="S0NRM1"/>
<evidence type="ECO:0000313" key="2">
    <source>
        <dbReference type="Proteomes" id="UP000015961"/>
    </source>
</evidence>
<gene>
    <name evidence="1" type="ORF">I573_01864</name>
</gene>
<organism evidence="1 2">
    <name type="scientific">Enterococcus sulfureus ATCC 49903</name>
    <dbReference type="NCBI Taxonomy" id="1140003"/>
    <lineage>
        <taxon>Bacteria</taxon>
        <taxon>Bacillati</taxon>
        <taxon>Bacillota</taxon>
        <taxon>Bacilli</taxon>
        <taxon>Lactobacillales</taxon>
        <taxon>Enterococcaceae</taxon>
        <taxon>Enterococcus</taxon>
    </lineage>
</organism>
<sequence length="38" mass="4367">MLIILITGERLPHVFQVTKKDVPIGTSFFYLEDPFSTI</sequence>
<reference evidence="1 2" key="1">
    <citation type="submission" date="2013-03" db="EMBL/GenBank/DDBJ databases">
        <title>The Genome Sequence of Enterococcus sulfureus ATCC_49903 (PacBio/Illumina hybrid assembly).</title>
        <authorList>
            <consortium name="The Broad Institute Genomics Platform"/>
            <consortium name="The Broad Institute Genome Sequencing Center for Infectious Disease"/>
            <person name="Earl A."/>
            <person name="Russ C."/>
            <person name="Gilmore M."/>
            <person name="Surin D."/>
            <person name="Walker B."/>
            <person name="Young S."/>
            <person name="Zeng Q."/>
            <person name="Gargeya S."/>
            <person name="Fitzgerald M."/>
            <person name="Haas B."/>
            <person name="Abouelleil A."/>
            <person name="Allen A.W."/>
            <person name="Alvarado L."/>
            <person name="Arachchi H.M."/>
            <person name="Berlin A.M."/>
            <person name="Chapman S.B."/>
            <person name="Gainer-Dewar J."/>
            <person name="Goldberg J."/>
            <person name="Griggs A."/>
            <person name="Gujja S."/>
            <person name="Hansen M."/>
            <person name="Howarth C."/>
            <person name="Imamovic A."/>
            <person name="Ireland A."/>
            <person name="Larimer J."/>
            <person name="McCowan C."/>
            <person name="Murphy C."/>
            <person name="Pearson M."/>
            <person name="Poon T.W."/>
            <person name="Priest M."/>
            <person name="Roberts A."/>
            <person name="Saif S."/>
            <person name="Shea T."/>
            <person name="Sisk P."/>
            <person name="Sykes S."/>
            <person name="Wortman J."/>
            <person name="Nusbaum C."/>
            <person name="Birren B."/>
        </authorList>
    </citation>
    <scope>NUCLEOTIDE SEQUENCE [LARGE SCALE GENOMIC DNA]</scope>
    <source>
        <strain evidence="1 2">ATCC 49903</strain>
    </source>
</reference>
<comment type="caution">
    <text evidence="1">The sequence shown here is derived from an EMBL/GenBank/DDBJ whole genome shotgun (WGS) entry which is preliminary data.</text>
</comment>
<proteinExistence type="predicted"/>
<dbReference type="Proteomes" id="UP000015961">
    <property type="component" value="Unassembled WGS sequence"/>
</dbReference>
<accession>S0NRM1</accession>
<name>S0NRM1_9ENTE</name>
<keyword evidence="2" id="KW-1185">Reference proteome</keyword>
<evidence type="ECO:0000313" key="1">
    <source>
        <dbReference type="EMBL" id="EOT84137.1"/>
    </source>
</evidence>
<dbReference type="EMBL" id="ASWO01000005">
    <property type="protein sequence ID" value="EOT84137.1"/>
    <property type="molecule type" value="Genomic_DNA"/>
</dbReference>
<protein>
    <submittedName>
        <fullName evidence="1">Uncharacterized protein</fullName>
    </submittedName>
</protein>